<evidence type="ECO:0000256" key="2">
    <source>
        <dbReference type="ARBA" id="ARBA00022840"/>
    </source>
</evidence>
<feature type="compositionally biased region" description="Basic and acidic residues" evidence="4">
    <location>
        <begin position="597"/>
        <end position="610"/>
    </location>
</feature>
<sequence length="754" mass="81611">MPYALGIDLGSGRTTAAISRNDPGRGRGAQVVPLDGAPSGVPSVLHVTEHGMVEVGEAAIRALPERAAWIARDVPERVGDEIPITLGGEPYPAEVLTAAVIGWIVDQVEATENAPATHLVVTHPANWGTHRRTTLLTALREVSLPELTLLPRPVAAAENHAATDRVEVGEELAVHALGATRFEAAVLRKGSFGFEPLTHTTEESLAGTVLDDLLTDHVLAGLDSAPTGPALASLRAKCTAAKERLSTEGAVTVAGVRVTRGDWEDLIRPTLESTVESLRRTIQSADVHTVVLVGGCAQIPLLRRLVSTTTRARVVPSPDPATAMARGAALAAAKVAKPTVRATAPAVTPEPLTPSAVTHTDLMRLDDLPEADLSDLGPPPPRPPVDIVPLEPPKRRLLRRPTRDEKSPRRNRTPAAPEHDSRPESPRRRPARSLTPDRSDVLPRRKHLADPTPHPDDPVDLTDHAPHPDPEHLADPEAPARSHPSHPDDPVHLTDPEAPARPHPSHPDDPSHHAAPGPPHPSQAGDSPSLPGFEPPRPHHERSTRSHPNHLDQPMHPTGPERSAPSRSHPNHLDDPLHPADLGPPTHPPARVPSHPHPNDPVHPDLERPARTPAHSHPHLQPTDPESSARTRSRPDFQPPPRTRHHANHLDGSVQPNHPETPARSRHREPDPDPNAGSRHREPDAHAGANRHRAPDDEAPAPHSHSAMSPEPRRHRRPDDDPGPSPARSRRHRYRDDGSSAEPRHRTDRDRGRR</sequence>
<dbReference type="SUPFAM" id="SSF53067">
    <property type="entry name" value="Actin-like ATPase domain"/>
    <property type="match status" value="2"/>
</dbReference>
<dbReference type="Pfam" id="PF00012">
    <property type="entry name" value="HSP70"/>
    <property type="match status" value="1"/>
</dbReference>
<reference evidence="5 6" key="1">
    <citation type="submission" date="2021-02" db="EMBL/GenBank/DDBJ databases">
        <title>Actinophytocola xerophila sp. nov., isolated from soil of cotton cropping field.</title>
        <authorList>
            <person name="Huang R."/>
            <person name="Chen X."/>
            <person name="Ge X."/>
            <person name="Liu W."/>
        </authorList>
    </citation>
    <scope>NUCLEOTIDE SEQUENCE [LARGE SCALE GENOMIC DNA]</scope>
    <source>
        <strain evidence="5 6">S1-96</strain>
    </source>
</reference>
<evidence type="ECO:0000256" key="3">
    <source>
        <dbReference type="ARBA" id="ARBA00023186"/>
    </source>
</evidence>
<dbReference type="PANTHER" id="PTHR42749">
    <property type="entry name" value="CELL SHAPE-DETERMINING PROTEIN MREB"/>
    <property type="match status" value="1"/>
</dbReference>
<dbReference type="InterPro" id="IPR013126">
    <property type="entry name" value="Hsp_70_fam"/>
</dbReference>
<dbReference type="InterPro" id="IPR043129">
    <property type="entry name" value="ATPase_NBD"/>
</dbReference>
<feature type="compositionally biased region" description="Basic and acidic residues" evidence="4">
    <location>
        <begin position="453"/>
        <end position="512"/>
    </location>
</feature>
<dbReference type="EMBL" id="JAFFZE010000031">
    <property type="protein sequence ID" value="MCT2588046.1"/>
    <property type="molecule type" value="Genomic_DNA"/>
</dbReference>
<evidence type="ECO:0000256" key="4">
    <source>
        <dbReference type="SAM" id="MobiDB-lite"/>
    </source>
</evidence>
<protein>
    <submittedName>
        <fullName evidence="5">Hsp70 family protein</fullName>
    </submittedName>
</protein>
<dbReference type="Proteomes" id="UP001156441">
    <property type="component" value="Unassembled WGS sequence"/>
</dbReference>
<feature type="compositionally biased region" description="Pro residues" evidence="4">
    <location>
        <begin position="585"/>
        <end position="596"/>
    </location>
</feature>
<keyword evidence="1" id="KW-0547">Nucleotide-binding</keyword>
<dbReference type="Gene3D" id="3.30.420.40">
    <property type="match status" value="2"/>
</dbReference>
<evidence type="ECO:0000256" key="1">
    <source>
        <dbReference type="ARBA" id="ARBA00022741"/>
    </source>
</evidence>
<organism evidence="5 6">
    <name type="scientific">Actinophytocola gossypii</name>
    <dbReference type="NCBI Taxonomy" id="2812003"/>
    <lineage>
        <taxon>Bacteria</taxon>
        <taxon>Bacillati</taxon>
        <taxon>Actinomycetota</taxon>
        <taxon>Actinomycetes</taxon>
        <taxon>Pseudonocardiales</taxon>
        <taxon>Pseudonocardiaceae</taxon>
    </lineage>
</organism>
<accession>A0ABT2JJV4</accession>
<keyword evidence="3" id="KW-0143">Chaperone</keyword>
<dbReference type="PANTHER" id="PTHR42749:SF1">
    <property type="entry name" value="CELL SHAPE-DETERMINING PROTEIN MREB"/>
    <property type="match status" value="1"/>
</dbReference>
<dbReference type="Gene3D" id="3.90.640.10">
    <property type="entry name" value="Actin, Chain A, domain 4"/>
    <property type="match status" value="1"/>
</dbReference>
<feature type="compositionally biased region" description="Basic and acidic residues" evidence="4">
    <location>
        <begin position="417"/>
        <end position="427"/>
    </location>
</feature>
<feature type="region of interest" description="Disordered" evidence="4">
    <location>
        <begin position="340"/>
        <end position="754"/>
    </location>
</feature>
<gene>
    <name evidence="5" type="ORF">JT362_33550</name>
</gene>
<dbReference type="PRINTS" id="PR00301">
    <property type="entry name" value="HEATSHOCK70"/>
</dbReference>
<evidence type="ECO:0000313" key="5">
    <source>
        <dbReference type="EMBL" id="MCT2588046.1"/>
    </source>
</evidence>
<keyword evidence="6" id="KW-1185">Reference proteome</keyword>
<evidence type="ECO:0000313" key="6">
    <source>
        <dbReference type="Proteomes" id="UP001156441"/>
    </source>
</evidence>
<keyword evidence="2" id="KW-0067">ATP-binding</keyword>
<comment type="caution">
    <text evidence="5">The sequence shown here is derived from an EMBL/GenBank/DDBJ whole genome shotgun (WGS) entry which is preliminary data.</text>
</comment>
<name>A0ABT2JJV4_9PSEU</name>
<feature type="compositionally biased region" description="Basic and acidic residues" evidence="4">
    <location>
        <begin position="734"/>
        <end position="754"/>
    </location>
</feature>
<feature type="compositionally biased region" description="Pro residues" evidence="4">
    <location>
        <begin position="377"/>
        <end position="386"/>
    </location>
</feature>
<dbReference type="RefSeq" id="WP_260195978.1">
    <property type="nucleotide sequence ID" value="NZ_JAFFZE010000031.1"/>
</dbReference>
<proteinExistence type="predicted"/>